<evidence type="ECO:0000256" key="1">
    <source>
        <dbReference type="SAM" id="MobiDB-lite"/>
    </source>
</evidence>
<comment type="caution">
    <text evidence="3">The sequence shown here is derived from an EMBL/GenBank/DDBJ whole genome shotgun (WGS) entry which is preliminary data.</text>
</comment>
<sequence>MHSFIRAGLFLFPLLPSLTSGLPAASIGANSKHGKPATTRNCTLPPYYTLEEHWLSPSLAQQFLANPLNALIGGGGSPGGGTLPKLREIGAQRLASSRRPRVRDRQRRARGRHRRVPGHMGELVPYYLWRSDLFLSPGLSRTLDQVYAGNAYVTTSGIFSLDPVAALVRNTNRTRILYSVDYPFAGNEDGAAFMAALRNSGLVSQAEFVQVAYQNAAELLKIT</sequence>
<dbReference type="RefSeq" id="XP_066692573.1">
    <property type="nucleotide sequence ID" value="XM_066850335.1"/>
</dbReference>
<dbReference type="SUPFAM" id="SSF51556">
    <property type="entry name" value="Metallo-dependent hydrolases"/>
    <property type="match status" value="1"/>
</dbReference>
<protein>
    <recommendedName>
        <fullName evidence="5">Amidohydrolase-related domain-containing protein</fullName>
    </recommendedName>
</protein>
<dbReference type="GeneID" id="92083397"/>
<dbReference type="EMBL" id="JAQQWE010000010">
    <property type="protein sequence ID" value="KAK7937245.1"/>
    <property type="molecule type" value="Genomic_DNA"/>
</dbReference>
<dbReference type="InterPro" id="IPR032466">
    <property type="entry name" value="Metal_Hydrolase"/>
</dbReference>
<organism evidence="3 4">
    <name type="scientific">Apiospora aurea</name>
    <dbReference type="NCBI Taxonomy" id="335848"/>
    <lineage>
        <taxon>Eukaryota</taxon>
        <taxon>Fungi</taxon>
        <taxon>Dikarya</taxon>
        <taxon>Ascomycota</taxon>
        <taxon>Pezizomycotina</taxon>
        <taxon>Sordariomycetes</taxon>
        <taxon>Xylariomycetidae</taxon>
        <taxon>Amphisphaeriales</taxon>
        <taxon>Apiosporaceae</taxon>
        <taxon>Apiospora</taxon>
    </lineage>
</organism>
<gene>
    <name evidence="3" type="ORF">PG986_014113</name>
</gene>
<evidence type="ECO:0000256" key="2">
    <source>
        <dbReference type="SAM" id="SignalP"/>
    </source>
</evidence>
<dbReference type="Proteomes" id="UP001391051">
    <property type="component" value="Unassembled WGS sequence"/>
</dbReference>
<accession>A0ABR1PS24</accession>
<proteinExistence type="predicted"/>
<feature type="chain" id="PRO_5046223360" description="Amidohydrolase-related domain-containing protein" evidence="2">
    <location>
        <begin position="22"/>
        <end position="223"/>
    </location>
</feature>
<evidence type="ECO:0008006" key="5">
    <source>
        <dbReference type="Google" id="ProtNLM"/>
    </source>
</evidence>
<feature type="signal peptide" evidence="2">
    <location>
        <begin position="1"/>
        <end position="21"/>
    </location>
</feature>
<keyword evidence="4" id="KW-1185">Reference proteome</keyword>
<evidence type="ECO:0000313" key="4">
    <source>
        <dbReference type="Proteomes" id="UP001391051"/>
    </source>
</evidence>
<feature type="compositionally biased region" description="Basic residues" evidence="1">
    <location>
        <begin position="96"/>
        <end position="114"/>
    </location>
</feature>
<name>A0ABR1PS24_9PEZI</name>
<feature type="region of interest" description="Disordered" evidence="1">
    <location>
        <begin position="94"/>
        <end position="114"/>
    </location>
</feature>
<reference evidence="3 4" key="1">
    <citation type="submission" date="2023-01" db="EMBL/GenBank/DDBJ databases">
        <title>Analysis of 21 Apiospora genomes using comparative genomics revels a genus with tremendous synthesis potential of carbohydrate active enzymes and secondary metabolites.</title>
        <authorList>
            <person name="Sorensen T."/>
        </authorList>
    </citation>
    <scope>NUCLEOTIDE SEQUENCE [LARGE SCALE GENOMIC DNA]</scope>
    <source>
        <strain evidence="3 4">CBS 24483</strain>
    </source>
</reference>
<dbReference type="Gene3D" id="3.20.20.140">
    <property type="entry name" value="Metal-dependent hydrolases"/>
    <property type="match status" value="1"/>
</dbReference>
<evidence type="ECO:0000313" key="3">
    <source>
        <dbReference type="EMBL" id="KAK7937245.1"/>
    </source>
</evidence>
<keyword evidence="2" id="KW-0732">Signal</keyword>